<dbReference type="GO" id="GO:0004674">
    <property type="term" value="F:protein serine/threonine kinase activity"/>
    <property type="evidence" value="ECO:0007669"/>
    <property type="project" value="UniProtKB-KW"/>
</dbReference>
<feature type="domain" description="RIO kinase" evidence="13">
    <location>
        <begin position="67"/>
        <end position="287"/>
    </location>
</feature>
<dbReference type="InterPro" id="IPR018934">
    <property type="entry name" value="RIO_dom"/>
</dbReference>
<evidence type="ECO:0000256" key="10">
    <source>
        <dbReference type="ARBA" id="ARBA00022842"/>
    </source>
</evidence>
<keyword evidence="9" id="KW-0067">ATP-binding</keyword>
<dbReference type="InterPro" id="IPR036388">
    <property type="entry name" value="WH-like_DNA-bd_sf"/>
</dbReference>
<dbReference type="Proteomes" id="UP000582213">
    <property type="component" value="Unassembled WGS sequence"/>
</dbReference>
<gene>
    <name evidence="15" type="ORF">D1869_00665</name>
    <name evidence="14" type="ORF">HNQ62_000967</name>
</gene>
<comment type="similarity">
    <text evidence="2">Belongs to the protein kinase superfamily. RIO-type Ser/Thr kinase family.</text>
</comment>
<dbReference type="SUPFAM" id="SSF56112">
    <property type="entry name" value="Protein kinase-like (PK-like)"/>
    <property type="match status" value="1"/>
</dbReference>
<dbReference type="SMART" id="SM00090">
    <property type="entry name" value="RIO"/>
    <property type="match status" value="1"/>
</dbReference>
<dbReference type="InterPro" id="IPR030484">
    <property type="entry name" value="Rio2"/>
</dbReference>
<evidence type="ECO:0000313" key="14">
    <source>
        <dbReference type="EMBL" id="MBB5253225.1"/>
    </source>
</evidence>
<dbReference type="CDD" id="cd05144">
    <property type="entry name" value="RIO2_C"/>
    <property type="match status" value="1"/>
</dbReference>
<dbReference type="InterPro" id="IPR036390">
    <property type="entry name" value="WH_DNA-bd_sf"/>
</dbReference>
<keyword evidence="5 14" id="KW-0808">Transferase</keyword>
<dbReference type="GO" id="GO:0030688">
    <property type="term" value="C:preribosome, small subunit precursor"/>
    <property type="evidence" value="ECO:0007669"/>
    <property type="project" value="TreeGrafter"/>
</dbReference>
<dbReference type="GeneID" id="42799715"/>
<dbReference type="Gene3D" id="1.10.510.10">
    <property type="entry name" value="Transferase(Phosphotransferase) domain 1"/>
    <property type="match status" value="1"/>
</dbReference>
<dbReference type="GO" id="GO:0046872">
    <property type="term" value="F:metal ion binding"/>
    <property type="evidence" value="ECO:0007669"/>
    <property type="project" value="UniProtKB-KW"/>
</dbReference>
<comment type="cofactor">
    <cofactor evidence="1">
        <name>Mg(2+)</name>
        <dbReference type="ChEBI" id="CHEBI:18420"/>
    </cofactor>
</comment>
<evidence type="ECO:0000256" key="9">
    <source>
        <dbReference type="ARBA" id="ARBA00022840"/>
    </source>
</evidence>
<reference evidence="15 16" key="1">
    <citation type="submission" date="2019-10" db="EMBL/GenBank/DDBJ databases">
        <title>Genome Sequences from Six Type Strain Members of the Archaeal Family Sulfolobaceae: Acidianus ambivalens, Acidianus infernus, Metallosphaera prunae, Stygiolobus azoricus, Sulfolobus metallicus, and Sulfurisphaera ohwakuensis.</title>
        <authorList>
            <person name="Counts J.A."/>
            <person name="Kelly R.M."/>
        </authorList>
    </citation>
    <scope>NUCLEOTIDE SEQUENCE [LARGE SCALE GENOMIC DNA]</scope>
    <source>
        <strain evidence="15 16">TA-1</strain>
    </source>
</reference>
<evidence type="ECO:0000259" key="13">
    <source>
        <dbReference type="SMART" id="SM00090"/>
    </source>
</evidence>
<accession>A0A650CE80</accession>
<evidence type="ECO:0000256" key="1">
    <source>
        <dbReference type="ARBA" id="ARBA00001946"/>
    </source>
</evidence>
<evidence type="ECO:0000313" key="15">
    <source>
        <dbReference type="EMBL" id="QGR15867.1"/>
    </source>
</evidence>
<evidence type="ECO:0000256" key="7">
    <source>
        <dbReference type="ARBA" id="ARBA00022741"/>
    </source>
</evidence>
<dbReference type="EMBL" id="CP045484">
    <property type="protein sequence ID" value="QGR15867.1"/>
    <property type="molecule type" value="Genomic_DNA"/>
</dbReference>
<evidence type="ECO:0000256" key="4">
    <source>
        <dbReference type="ARBA" id="ARBA00022527"/>
    </source>
</evidence>
<keyword evidence="7" id="KW-0547">Nucleotide-binding</keyword>
<dbReference type="EMBL" id="JACHFY010000003">
    <property type="protein sequence ID" value="MBB5253225.1"/>
    <property type="molecule type" value="Genomic_DNA"/>
</dbReference>
<keyword evidence="16" id="KW-1185">Reference proteome</keyword>
<dbReference type="GO" id="GO:0005829">
    <property type="term" value="C:cytosol"/>
    <property type="evidence" value="ECO:0007669"/>
    <property type="project" value="TreeGrafter"/>
</dbReference>
<keyword evidence="4 15" id="KW-0723">Serine/threonine-protein kinase</keyword>
<dbReference type="RefSeq" id="WP_156013499.1">
    <property type="nucleotide sequence ID" value="NZ_CP045484.1"/>
</dbReference>
<dbReference type="Proteomes" id="UP000427373">
    <property type="component" value="Chromosome"/>
</dbReference>
<evidence type="ECO:0000256" key="5">
    <source>
        <dbReference type="ARBA" id="ARBA00022679"/>
    </source>
</evidence>
<keyword evidence="8 15" id="KW-0418">Kinase</keyword>
<dbReference type="Gene3D" id="1.10.10.10">
    <property type="entry name" value="Winged helix-like DNA-binding domain superfamily/Winged helix DNA-binding domain"/>
    <property type="match status" value="1"/>
</dbReference>
<dbReference type="GO" id="GO:0030490">
    <property type="term" value="P:maturation of SSU-rRNA"/>
    <property type="evidence" value="ECO:0007669"/>
    <property type="project" value="TreeGrafter"/>
</dbReference>
<organism evidence="15 16">
    <name type="scientific">Sulfurisphaera ohwakuensis</name>
    <dbReference type="NCBI Taxonomy" id="69656"/>
    <lineage>
        <taxon>Archaea</taxon>
        <taxon>Thermoproteota</taxon>
        <taxon>Thermoprotei</taxon>
        <taxon>Sulfolobales</taxon>
        <taxon>Sulfolobaceae</taxon>
        <taxon>Sulfurisphaera</taxon>
    </lineage>
</organism>
<dbReference type="OrthoDB" id="50101at2157"/>
<keyword evidence="6" id="KW-0479">Metal-binding</keyword>
<evidence type="ECO:0000313" key="17">
    <source>
        <dbReference type="Proteomes" id="UP000582213"/>
    </source>
</evidence>
<dbReference type="InterPro" id="IPR015285">
    <property type="entry name" value="RIO2_wHTH_N"/>
</dbReference>
<dbReference type="PROSITE" id="PS01245">
    <property type="entry name" value="RIO1"/>
    <property type="match status" value="1"/>
</dbReference>
<evidence type="ECO:0000256" key="11">
    <source>
        <dbReference type="ARBA" id="ARBA00047899"/>
    </source>
</evidence>
<evidence type="ECO:0000256" key="8">
    <source>
        <dbReference type="ARBA" id="ARBA00022777"/>
    </source>
</evidence>
<name>A0A650CE80_SULOH</name>
<evidence type="ECO:0000256" key="12">
    <source>
        <dbReference type="ARBA" id="ARBA00048679"/>
    </source>
</evidence>
<dbReference type="InterPro" id="IPR018935">
    <property type="entry name" value="RIO_kinase_CS"/>
</dbReference>
<keyword evidence="10" id="KW-0460">Magnesium</keyword>
<dbReference type="InterPro" id="IPR011009">
    <property type="entry name" value="Kinase-like_dom_sf"/>
</dbReference>
<proteinExistence type="inferred from homology"/>
<dbReference type="EC" id="2.7.11.1" evidence="3"/>
<dbReference type="PANTHER" id="PTHR45852">
    <property type="entry name" value="SER/THR-PROTEIN KINASE RIO2"/>
    <property type="match status" value="1"/>
</dbReference>
<dbReference type="AlphaFoldDB" id="A0A650CE80"/>
<comment type="catalytic activity">
    <reaction evidence="11">
        <text>L-threonyl-[protein] + ATP = O-phospho-L-threonyl-[protein] + ADP + H(+)</text>
        <dbReference type="Rhea" id="RHEA:46608"/>
        <dbReference type="Rhea" id="RHEA-COMP:11060"/>
        <dbReference type="Rhea" id="RHEA-COMP:11605"/>
        <dbReference type="ChEBI" id="CHEBI:15378"/>
        <dbReference type="ChEBI" id="CHEBI:30013"/>
        <dbReference type="ChEBI" id="CHEBI:30616"/>
        <dbReference type="ChEBI" id="CHEBI:61977"/>
        <dbReference type="ChEBI" id="CHEBI:456216"/>
        <dbReference type="EC" id="2.7.11.1"/>
    </reaction>
</comment>
<dbReference type="Pfam" id="PF09202">
    <property type="entry name" value="Rio2_N"/>
    <property type="match status" value="1"/>
</dbReference>
<reference evidence="14 17" key="2">
    <citation type="submission" date="2020-08" db="EMBL/GenBank/DDBJ databases">
        <title>Genomic Encyclopedia of Type Strains, Phase IV (KMG-IV): sequencing the most valuable type-strain genomes for metagenomic binning, comparative biology and taxonomic classification.</title>
        <authorList>
            <person name="Goeker M."/>
        </authorList>
    </citation>
    <scope>NUCLEOTIDE SEQUENCE [LARGE SCALE GENOMIC DNA]</scope>
    <source>
        <strain evidence="14 17">DSM 12421</strain>
    </source>
</reference>
<evidence type="ECO:0000313" key="16">
    <source>
        <dbReference type="Proteomes" id="UP000427373"/>
    </source>
</evidence>
<evidence type="ECO:0000256" key="3">
    <source>
        <dbReference type="ARBA" id="ARBA00012513"/>
    </source>
</evidence>
<dbReference type="KEGG" id="soh:D1869_00665"/>
<dbReference type="Gene3D" id="3.30.200.20">
    <property type="entry name" value="Phosphorylase Kinase, domain 1"/>
    <property type="match status" value="1"/>
</dbReference>
<sequence>MAVLTLAERASLVGPLDYKVLKTIYELNSNYEYVPYSVIINKLGLVERELKEVLLKLYNLKLVSKEKVLKETGYRITFAGLDTLAIKKLYANKVLNKLGIIIGEGKESNVYFGYDFSDETIVVKFHRVGRTSYKNIRKIRGIKYKEDWIKLTIENAEREFSALSCLTNNYANVPKPLGQAYNAVAMEYIQGNELYRTNLSNPEEVLEEIISNVRIAFQYCGKLVHGDLSEYNILIREDGKPYIIDWPQWKKDDEDLLFRDLTNILYYFNKKYEIYKDIDQVINYIKGE</sequence>
<dbReference type="PANTHER" id="PTHR45852:SF1">
    <property type="entry name" value="SERINE_THREONINE-PROTEIN KINASE RIO2"/>
    <property type="match status" value="1"/>
</dbReference>
<evidence type="ECO:0000256" key="2">
    <source>
        <dbReference type="ARBA" id="ARBA00009196"/>
    </source>
</evidence>
<protein>
    <recommendedName>
        <fullName evidence="3">non-specific serine/threonine protein kinase</fullName>
        <ecNumber evidence="3">2.7.11.1</ecNumber>
    </recommendedName>
</protein>
<evidence type="ECO:0000256" key="6">
    <source>
        <dbReference type="ARBA" id="ARBA00022723"/>
    </source>
</evidence>
<comment type="catalytic activity">
    <reaction evidence="12">
        <text>L-seryl-[protein] + ATP = O-phospho-L-seryl-[protein] + ADP + H(+)</text>
        <dbReference type="Rhea" id="RHEA:17989"/>
        <dbReference type="Rhea" id="RHEA-COMP:9863"/>
        <dbReference type="Rhea" id="RHEA-COMP:11604"/>
        <dbReference type="ChEBI" id="CHEBI:15378"/>
        <dbReference type="ChEBI" id="CHEBI:29999"/>
        <dbReference type="ChEBI" id="CHEBI:30616"/>
        <dbReference type="ChEBI" id="CHEBI:83421"/>
        <dbReference type="ChEBI" id="CHEBI:456216"/>
        <dbReference type="EC" id="2.7.11.1"/>
    </reaction>
</comment>
<dbReference type="GO" id="GO:0005524">
    <property type="term" value="F:ATP binding"/>
    <property type="evidence" value="ECO:0007669"/>
    <property type="project" value="UniProtKB-KW"/>
</dbReference>
<dbReference type="Pfam" id="PF01163">
    <property type="entry name" value="RIO1"/>
    <property type="match status" value="1"/>
</dbReference>
<dbReference type="InterPro" id="IPR000687">
    <property type="entry name" value="RIO_kinase"/>
</dbReference>
<dbReference type="SUPFAM" id="SSF46785">
    <property type="entry name" value="Winged helix' DNA-binding domain"/>
    <property type="match status" value="1"/>
</dbReference>